<gene>
    <name evidence="1" type="ORF">BJ138DRAFT_1182223</name>
</gene>
<organism evidence="1 2">
    <name type="scientific">Hygrophoropsis aurantiaca</name>
    <dbReference type="NCBI Taxonomy" id="72124"/>
    <lineage>
        <taxon>Eukaryota</taxon>
        <taxon>Fungi</taxon>
        <taxon>Dikarya</taxon>
        <taxon>Basidiomycota</taxon>
        <taxon>Agaricomycotina</taxon>
        <taxon>Agaricomycetes</taxon>
        <taxon>Agaricomycetidae</taxon>
        <taxon>Boletales</taxon>
        <taxon>Coniophorineae</taxon>
        <taxon>Hygrophoropsidaceae</taxon>
        <taxon>Hygrophoropsis</taxon>
    </lineage>
</organism>
<accession>A0ACB8A2T3</accession>
<reference evidence="1" key="1">
    <citation type="journal article" date="2021" name="New Phytol.">
        <title>Evolutionary innovations through gain and loss of genes in the ectomycorrhizal Boletales.</title>
        <authorList>
            <person name="Wu G."/>
            <person name="Miyauchi S."/>
            <person name="Morin E."/>
            <person name="Kuo A."/>
            <person name="Drula E."/>
            <person name="Varga T."/>
            <person name="Kohler A."/>
            <person name="Feng B."/>
            <person name="Cao Y."/>
            <person name="Lipzen A."/>
            <person name="Daum C."/>
            <person name="Hundley H."/>
            <person name="Pangilinan J."/>
            <person name="Johnson J."/>
            <person name="Barry K."/>
            <person name="LaButti K."/>
            <person name="Ng V."/>
            <person name="Ahrendt S."/>
            <person name="Min B."/>
            <person name="Choi I.G."/>
            <person name="Park H."/>
            <person name="Plett J.M."/>
            <person name="Magnuson J."/>
            <person name="Spatafora J.W."/>
            <person name="Nagy L.G."/>
            <person name="Henrissat B."/>
            <person name="Grigoriev I.V."/>
            <person name="Yang Z.L."/>
            <person name="Xu J."/>
            <person name="Martin F.M."/>
        </authorList>
    </citation>
    <scope>NUCLEOTIDE SEQUENCE</scope>
    <source>
        <strain evidence="1">ATCC 28755</strain>
    </source>
</reference>
<sequence>MCAHEYLSSHRMFFRAIVVCLIATLLFTAALTNAKYCDADNLPAVGSHDYRLDVYDDLGCHKNKHHEWFYGTFHGEPFMDLSHCHTLAPALRGKARSFTLNQGVSWIPVVAMQTWSGPNCTGDILDYKLGNWIENNAKKDGLERIQSFSGDSVVHGFDTRASICSRTWPAGSGDVGVDMVRVKVRRGARAAVTVLWSCVEAEVYAWSMGYREIKP</sequence>
<evidence type="ECO:0000313" key="1">
    <source>
        <dbReference type="EMBL" id="KAH7907749.1"/>
    </source>
</evidence>
<dbReference type="Proteomes" id="UP000790377">
    <property type="component" value="Unassembled WGS sequence"/>
</dbReference>
<comment type="caution">
    <text evidence="1">The sequence shown here is derived from an EMBL/GenBank/DDBJ whole genome shotgun (WGS) entry which is preliminary data.</text>
</comment>
<name>A0ACB8A2T3_9AGAM</name>
<protein>
    <submittedName>
        <fullName evidence="1">Uncharacterized protein</fullName>
    </submittedName>
</protein>
<proteinExistence type="predicted"/>
<keyword evidence="2" id="KW-1185">Reference proteome</keyword>
<dbReference type="EMBL" id="MU267875">
    <property type="protein sequence ID" value="KAH7907749.1"/>
    <property type="molecule type" value="Genomic_DNA"/>
</dbReference>
<evidence type="ECO:0000313" key="2">
    <source>
        <dbReference type="Proteomes" id="UP000790377"/>
    </source>
</evidence>